<evidence type="ECO:0000259" key="4">
    <source>
        <dbReference type="Pfam" id="PF08241"/>
    </source>
</evidence>
<feature type="domain" description="Methyltransferase type 11" evidence="4">
    <location>
        <begin position="41"/>
        <end position="128"/>
    </location>
</feature>
<dbReference type="PANTHER" id="PTHR44942">
    <property type="entry name" value="METHYLTRANSF_11 DOMAIN-CONTAINING PROTEIN"/>
    <property type="match status" value="1"/>
</dbReference>
<evidence type="ECO:0000256" key="3">
    <source>
        <dbReference type="ARBA" id="ARBA00022679"/>
    </source>
</evidence>
<comment type="caution">
    <text evidence="5">The sequence shown here is derived from an EMBL/GenBank/DDBJ whole genome shotgun (WGS) entry which is preliminary data.</text>
</comment>
<dbReference type="Proteomes" id="UP000663801">
    <property type="component" value="Unassembled WGS sequence"/>
</dbReference>
<keyword evidence="6" id="KW-1185">Reference proteome</keyword>
<dbReference type="InterPro" id="IPR013216">
    <property type="entry name" value="Methyltransf_11"/>
</dbReference>
<dbReference type="InterPro" id="IPR051052">
    <property type="entry name" value="Diverse_substrate_MTase"/>
</dbReference>
<dbReference type="Gene3D" id="3.40.50.150">
    <property type="entry name" value="Vaccinia Virus protein VP39"/>
    <property type="match status" value="1"/>
</dbReference>
<dbReference type="CDD" id="cd02440">
    <property type="entry name" value="AdoMet_MTases"/>
    <property type="match status" value="1"/>
</dbReference>
<dbReference type="PANTHER" id="PTHR44942:SF4">
    <property type="entry name" value="METHYLTRANSFERASE TYPE 11 DOMAIN-CONTAINING PROTEIN"/>
    <property type="match status" value="1"/>
</dbReference>
<dbReference type="AlphaFoldDB" id="A0A938YQF8"/>
<evidence type="ECO:0000256" key="1">
    <source>
        <dbReference type="ARBA" id="ARBA00008361"/>
    </source>
</evidence>
<sequence length="245" mass="26910">MDPRRARVFGSFAADYDRWRPGYPDAAVDWLVPPGAHEVSDVGAGTGKLTGSLLARGLRVTAVEPDPQMLAVLADRHPGARAERSDAGRLPLPDAAVDAVLVAQAWHWFGKEQALDEARRVLRPGGWLGLVGNAPDPDDPFEVALDRLRPDHDRRSAGPDEADWDLPGVPAEDVETSRFAWTDHTTAADLRALSATFSIYAVMPEDERERELDAVVELAGRYAEPDGTVRRRQVAHCARVVFPRR</sequence>
<keyword evidence="3" id="KW-0808">Transferase</keyword>
<accession>A0A938YQF8</accession>
<dbReference type="GO" id="GO:0032259">
    <property type="term" value="P:methylation"/>
    <property type="evidence" value="ECO:0007669"/>
    <property type="project" value="UniProtKB-KW"/>
</dbReference>
<dbReference type="GO" id="GO:0008757">
    <property type="term" value="F:S-adenosylmethionine-dependent methyltransferase activity"/>
    <property type="evidence" value="ECO:0007669"/>
    <property type="project" value="InterPro"/>
</dbReference>
<dbReference type="Pfam" id="PF08241">
    <property type="entry name" value="Methyltransf_11"/>
    <property type="match status" value="1"/>
</dbReference>
<dbReference type="RefSeq" id="WP_205257691.1">
    <property type="nucleotide sequence ID" value="NZ_BAAAPV010000005.1"/>
</dbReference>
<gene>
    <name evidence="5" type="ORF">JL107_14040</name>
</gene>
<dbReference type="EMBL" id="JAERWL010000011">
    <property type="protein sequence ID" value="MBM9477567.1"/>
    <property type="molecule type" value="Genomic_DNA"/>
</dbReference>
<comment type="similarity">
    <text evidence="1">Belongs to the methyltransferase superfamily.</text>
</comment>
<organism evidence="5 6">
    <name type="scientific">Nakamurella flavida</name>
    <dbReference type="NCBI Taxonomy" id="363630"/>
    <lineage>
        <taxon>Bacteria</taxon>
        <taxon>Bacillati</taxon>
        <taxon>Actinomycetota</taxon>
        <taxon>Actinomycetes</taxon>
        <taxon>Nakamurellales</taxon>
        <taxon>Nakamurellaceae</taxon>
        <taxon>Nakamurella</taxon>
    </lineage>
</organism>
<evidence type="ECO:0000313" key="6">
    <source>
        <dbReference type="Proteomes" id="UP000663801"/>
    </source>
</evidence>
<protein>
    <submittedName>
        <fullName evidence="5">Class I SAM-dependent methyltransferase</fullName>
    </submittedName>
</protein>
<proteinExistence type="inferred from homology"/>
<reference evidence="5" key="1">
    <citation type="submission" date="2021-01" db="EMBL/GenBank/DDBJ databases">
        <title>KCTC 19127 draft genome.</title>
        <authorList>
            <person name="An D."/>
        </authorList>
    </citation>
    <scope>NUCLEOTIDE SEQUENCE</scope>
    <source>
        <strain evidence="5">KCTC 19127</strain>
    </source>
</reference>
<dbReference type="SUPFAM" id="SSF53335">
    <property type="entry name" value="S-adenosyl-L-methionine-dependent methyltransferases"/>
    <property type="match status" value="1"/>
</dbReference>
<evidence type="ECO:0000256" key="2">
    <source>
        <dbReference type="ARBA" id="ARBA00022603"/>
    </source>
</evidence>
<evidence type="ECO:0000313" key="5">
    <source>
        <dbReference type="EMBL" id="MBM9477567.1"/>
    </source>
</evidence>
<keyword evidence="2 5" id="KW-0489">Methyltransferase</keyword>
<dbReference type="InterPro" id="IPR029063">
    <property type="entry name" value="SAM-dependent_MTases_sf"/>
</dbReference>
<name>A0A938YQF8_9ACTN</name>